<dbReference type="GO" id="GO:0004632">
    <property type="term" value="F:phosphopantothenate--cysteine ligase activity"/>
    <property type="evidence" value="ECO:0007669"/>
    <property type="project" value="UniProtKB-UniRule"/>
</dbReference>
<evidence type="ECO:0000256" key="4">
    <source>
        <dbReference type="RuleBase" id="RU364078"/>
    </source>
</evidence>
<dbReference type="SUPFAM" id="SSF102645">
    <property type="entry name" value="CoaB-like"/>
    <property type="match status" value="1"/>
</dbReference>
<comment type="catalytic activity">
    <reaction evidence="3 4">
        <text>N-[(R)-4-phosphopantothenoyl]-L-cysteine + H(+) = (R)-4'-phosphopantetheine + CO2</text>
        <dbReference type="Rhea" id="RHEA:16793"/>
        <dbReference type="ChEBI" id="CHEBI:15378"/>
        <dbReference type="ChEBI" id="CHEBI:16526"/>
        <dbReference type="ChEBI" id="CHEBI:59458"/>
        <dbReference type="ChEBI" id="CHEBI:61723"/>
        <dbReference type="EC" id="4.1.1.36"/>
    </reaction>
</comment>
<dbReference type="GO" id="GO:0015937">
    <property type="term" value="P:coenzyme A biosynthetic process"/>
    <property type="evidence" value="ECO:0007669"/>
    <property type="project" value="UniProtKB-UniRule"/>
</dbReference>
<feature type="domain" description="DNA/pantothenate metabolism flavoprotein C-terminal" evidence="6">
    <location>
        <begin position="183"/>
        <end position="384"/>
    </location>
</feature>
<dbReference type="AlphaFoldDB" id="A0A7C5HNF7"/>
<feature type="binding site" evidence="3">
    <location>
        <position position="336"/>
    </location>
    <ligand>
        <name>CTP</name>
        <dbReference type="ChEBI" id="CHEBI:37563"/>
    </ligand>
</feature>
<keyword evidence="3 4" id="KW-0436">Ligase</keyword>
<dbReference type="HAMAP" id="MF_02225">
    <property type="entry name" value="CoaBC"/>
    <property type="match status" value="1"/>
</dbReference>
<dbReference type="GO" id="GO:0046872">
    <property type="term" value="F:metal ion binding"/>
    <property type="evidence" value="ECO:0007669"/>
    <property type="project" value="UniProtKB-KW"/>
</dbReference>
<feature type="active site" description="Proton donor" evidence="3">
    <location>
        <position position="155"/>
    </location>
</feature>
<organism evidence="7">
    <name type="scientific">candidate division WOR-3 bacterium</name>
    <dbReference type="NCBI Taxonomy" id="2052148"/>
    <lineage>
        <taxon>Bacteria</taxon>
        <taxon>Bacteria division WOR-3</taxon>
    </lineage>
</organism>
<reference evidence="7" key="1">
    <citation type="journal article" date="2020" name="mSystems">
        <title>Genome- and Community-Level Interaction Insights into Carbon Utilization and Element Cycling Functions of Hydrothermarchaeota in Hydrothermal Sediment.</title>
        <authorList>
            <person name="Zhou Z."/>
            <person name="Liu Y."/>
            <person name="Xu W."/>
            <person name="Pan J."/>
            <person name="Luo Z.H."/>
            <person name="Li M."/>
        </authorList>
    </citation>
    <scope>NUCLEOTIDE SEQUENCE [LARGE SCALE GENOMIC DNA]</scope>
    <source>
        <strain evidence="7">HyVt-74</strain>
    </source>
</reference>
<dbReference type="SUPFAM" id="SSF52507">
    <property type="entry name" value="Homo-oligomeric flavin-containing Cys decarboxylases, HFCD"/>
    <property type="match status" value="1"/>
</dbReference>
<dbReference type="InterPro" id="IPR005252">
    <property type="entry name" value="CoaBC"/>
</dbReference>
<keyword evidence="2 3" id="KW-0456">Lyase</keyword>
<dbReference type="GO" id="GO:0010181">
    <property type="term" value="F:FMN binding"/>
    <property type="evidence" value="ECO:0007669"/>
    <property type="project" value="UniProtKB-UniRule"/>
</dbReference>
<dbReference type="PANTHER" id="PTHR14359">
    <property type="entry name" value="HOMO-OLIGOMERIC FLAVIN CONTAINING CYS DECARBOXYLASE FAMILY"/>
    <property type="match status" value="1"/>
</dbReference>
<evidence type="ECO:0000256" key="3">
    <source>
        <dbReference type="HAMAP-Rule" id="MF_02225"/>
    </source>
</evidence>
<evidence type="ECO:0000256" key="1">
    <source>
        <dbReference type="ARBA" id="ARBA00022793"/>
    </source>
</evidence>
<accession>A0A7C5HNF7</accession>
<comment type="pathway">
    <text evidence="3 4">Cofactor biosynthesis; coenzyme A biosynthesis; CoA from (R)-pantothenate: step 2/5.</text>
</comment>
<keyword evidence="3" id="KW-0460">Magnesium</keyword>
<dbReference type="EMBL" id="DRTB01000123">
    <property type="protein sequence ID" value="HHE04756.1"/>
    <property type="molecule type" value="Genomic_DNA"/>
</dbReference>
<comment type="similarity">
    <text evidence="3 4">In the C-terminal section; belongs to the PPC synthetase family.</text>
</comment>
<dbReference type="Pfam" id="PF04127">
    <property type="entry name" value="DFP"/>
    <property type="match status" value="1"/>
</dbReference>
<keyword evidence="3" id="KW-0511">Multifunctional enzyme</keyword>
<proteinExistence type="inferred from homology"/>
<feature type="binding site" evidence="3">
    <location>
        <position position="332"/>
    </location>
    <ligand>
        <name>CTP</name>
        <dbReference type="ChEBI" id="CHEBI:37563"/>
    </ligand>
</feature>
<dbReference type="GO" id="GO:0015941">
    <property type="term" value="P:pantothenate catabolic process"/>
    <property type="evidence" value="ECO:0007669"/>
    <property type="project" value="InterPro"/>
</dbReference>
<dbReference type="GO" id="GO:0071513">
    <property type="term" value="C:phosphopantothenoylcysteine decarboxylase complex"/>
    <property type="evidence" value="ECO:0007669"/>
    <property type="project" value="TreeGrafter"/>
</dbReference>
<dbReference type="EC" id="6.3.2.5" evidence="3"/>
<gene>
    <name evidence="3 7" type="primary">coaBC</name>
    <name evidence="7" type="ORF">ENL19_01680</name>
</gene>
<dbReference type="InterPro" id="IPR035929">
    <property type="entry name" value="CoaB-like_sf"/>
</dbReference>
<keyword evidence="3 4" id="KW-0285">Flavoprotein</keyword>
<comment type="caution">
    <text evidence="3">Lacks conserved residue(s) required for the propagation of feature annotation.</text>
</comment>
<feature type="region of interest" description="Phosphopantothenate--cysteine ligase" evidence="3">
    <location>
        <begin position="187"/>
        <end position="387"/>
    </location>
</feature>
<feature type="region of interest" description="Phosphopantothenoylcysteine decarboxylase" evidence="3">
    <location>
        <begin position="1"/>
        <end position="186"/>
    </location>
</feature>
<comment type="function">
    <text evidence="4">Catalyzes two steps in the biosynthesis of coenzyme A. In the first step cysteine is conjugated to 4'-phosphopantothenate to form 4-phosphopantothenoylcysteine, in the latter compound is decarboxylated to form 4'-phosphopantotheine.</text>
</comment>
<dbReference type="InterPro" id="IPR003382">
    <property type="entry name" value="Flavoprotein"/>
</dbReference>
<feature type="binding site" evidence="3">
    <location>
        <position position="318"/>
    </location>
    <ligand>
        <name>CTP</name>
        <dbReference type="ChEBI" id="CHEBI:37563"/>
    </ligand>
</feature>
<evidence type="ECO:0000256" key="2">
    <source>
        <dbReference type="ARBA" id="ARBA00023239"/>
    </source>
</evidence>
<dbReference type="Proteomes" id="UP000886110">
    <property type="component" value="Unassembled WGS sequence"/>
</dbReference>
<protein>
    <recommendedName>
        <fullName evidence="3">Coenzyme A biosynthesis bifunctional protein CoaBC</fullName>
    </recommendedName>
    <alternativeName>
        <fullName evidence="3">DNA/pantothenate metabolism flavoprotein</fullName>
    </alternativeName>
    <alternativeName>
        <fullName evidence="3">Phosphopantothenoylcysteine synthetase/decarboxylase</fullName>
        <shortName evidence="3">PPCS-PPCDC</shortName>
    </alternativeName>
    <domain>
        <recommendedName>
            <fullName evidence="3">Phosphopantothenoylcysteine decarboxylase</fullName>
            <shortName evidence="3">PPC decarboxylase</shortName>
            <shortName evidence="3">PPC-DC</shortName>
            <ecNumber evidence="3">4.1.1.36</ecNumber>
        </recommendedName>
        <alternativeName>
            <fullName evidence="3">CoaC</fullName>
        </alternativeName>
    </domain>
    <domain>
        <recommendedName>
            <fullName evidence="3">Phosphopantothenate--cysteine ligase</fullName>
            <ecNumber evidence="3">6.3.2.5</ecNumber>
        </recommendedName>
        <alternativeName>
            <fullName evidence="3">CoaB</fullName>
        </alternativeName>
        <alternativeName>
            <fullName evidence="3">Phosphopantothenoylcysteine synthetase</fullName>
            <shortName evidence="3">PPC synthetase</shortName>
            <shortName evidence="3">PPC-S</shortName>
        </alternativeName>
    </domain>
</protein>
<dbReference type="PANTHER" id="PTHR14359:SF6">
    <property type="entry name" value="PHOSPHOPANTOTHENOYLCYSTEINE DECARBOXYLASE"/>
    <property type="match status" value="1"/>
</dbReference>
<name>A0A7C5HNF7_UNCW3</name>
<dbReference type="UniPathway" id="UPA00241">
    <property type="reaction ID" value="UER00353"/>
</dbReference>
<comment type="function">
    <text evidence="3">Catalyzes two sequential steps in the biosynthesis of coenzyme A. In the first step cysteine is conjugated to 4'-phosphopantothenate to form 4-phosphopantothenoylcysteine. In the second step the latter compound is decarboxylated to form 4'-phosphopantotheine.</text>
</comment>
<feature type="binding site" evidence="3">
    <location>
        <position position="285"/>
    </location>
    <ligand>
        <name>CTP</name>
        <dbReference type="ChEBI" id="CHEBI:37563"/>
    </ligand>
</feature>
<dbReference type="InterPro" id="IPR036551">
    <property type="entry name" value="Flavin_trans-like"/>
</dbReference>
<sequence>MNLLKDKRILIGITGGIAAYKVPEIIRRLQKKGAFVTVVLTNSGAKFVSTLTLSVLTNNRIYTGLFTGELPHIEQGRETDIIVVIPATYDFIGKISSGVADDLLSTLIPAADKKTIFFPSMNVRMFKNRILQSNIATLKKCGYTVIYPEEGELACGDVGLGRLPDYETTVAIIERELGDGYFEGKKVVVSVGGTEENIDPVRVISNRSSGRMGVEIGKAFWLRGAEVTLVVGRTNINIPDYLNIRVAKTVGRMYEILKKEIKSADILIMSAAVSDFIPLSPHKTKIKLRGEVTIKMKRGTDILKSLSKNKGNKIFVGFALEDRDLVKNGRKKLRGKGCDIIVANSINSIDSNSISGYIINKKGEEPFNLLKEEFAWKLTESVEQLIT</sequence>
<feature type="domain" description="Flavoprotein" evidence="5">
    <location>
        <begin position="7"/>
        <end position="165"/>
    </location>
</feature>
<dbReference type="Gene3D" id="3.40.50.10300">
    <property type="entry name" value="CoaB-like"/>
    <property type="match status" value="1"/>
</dbReference>
<comment type="pathway">
    <text evidence="3 4">Cofactor biosynthesis; coenzyme A biosynthesis; CoA from (R)-pantothenate: step 3/5.</text>
</comment>
<keyword evidence="1 3" id="KW-0210">Decarboxylase</keyword>
<keyword evidence="3 4" id="KW-0288">FMN</keyword>
<comment type="caution">
    <text evidence="7">The sequence shown here is derived from an EMBL/GenBank/DDBJ whole genome shotgun (WGS) entry which is preliminary data.</text>
</comment>
<dbReference type="NCBIfam" id="TIGR00521">
    <property type="entry name" value="coaBC_dfp"/>
    <property type="match status" value="1"/>
</dbReference>
<dbReference type="Gene3D" id="3.40.50.1950">
    <property type="entry name" value="Flavin prenyltransferase-like"/>
    <property type="match status" value="1"/>
</dbReference>
<evidence type="ECO:0000259" key="5">
    <source>
        <dbReference type="Pfam" id="PF02441"/>
    </source>
</evidence>
<dbReference type="EC" id="4.1.1.36" evidence="3"/>
<evidence type="ECO:0000259" key="6">
    <source>
        <dbReference type="Pfam" id="PF04127"/>
    </source>
</evidence>
<comment type="catalytic activity">
    <reaction evidence="3 4">
        <text>(R)-4'-phosphopantothenate + L-cysteine + CTP = N-[(R)-4-phosphopantothenoyl]-L-cysteine + CMP + diphosphate + H(+)</text>
        <dbReference type="Rhea" id="RHEA:19397"/>
        <dbReference type="ChEBI" id="CHEBI:10986"/>
        <dbReference type="ChEBI" id="CHEBI:15378"/>
        <dbReference type="ChEBI" id="CHEBI:33019"/>
        <dbReference type="ChEBI" id="CHEBI:35235"/>
        <dbReference type="ChEBI" id="CHEBI:37563"/>
        <dbReference type="ChEBI" id="CHEBI:59458"/>
        <dbReference type="ChEBI" id="CHEBI:60377"/>
        <dbReference type="EC" id="6.3.2.5"/>
    </reaction>
</comment>
<comment type="cofactor">
    <cofactor evidence="3">
        <name>FMN</name>
        <dbReference type="ChEBI" id="CHEBI:58210"/>
    </cofactor>
    <text evidence="3">Binds 1 FMN per subunit.</text>
</comment>
<feature type="binding site" evidence="3">
    <location>
        <position position="275"/>
    </location>
    <ligand>
        <name>CTP</name>
        <dbReference type="ChEBI" id="CHEBI:37563"/>
    </ligand>
</feature>
<dbReference type="InterPro" id="IPR007085">
    <property type="entry name" value="DNA/pantothenate-metab_flavo_C"/>
</dbReference>
<evidence type="ECO:0000313" key="7">
    <source>
        <dbReference type="EMBL" id="HHE04756.1"/>
    </source>
</evidence>
<dbReference type="Pfam" id="PF02441">
    <property type="entry name" value="Flavoprotein"/>
    <property type="match status" value="1"/>
</dbReference>
<comment type="similarity">
    <text evidence="3 4">In the N-terminal section; belongs to the HFCD (homo-oligomeric flavin containing Cys decarboxylase) superfamily.</text>
</comment>
<comment type="cofactor">
    <cofactor evidence="3">
        <name>Mg(2+)</name>
        <dbReference type="ChEBI" id="CHEBI:18420"/>
    </cofactor>
</comment>
<dbReference type="GO" id="GO:0004633">
    <property type="term" value="F:phosphopantothenoylcysteine decarboxylase activity"/>
    <property type="evidence" value="ECO:0007669"/>
    <property type="project" value="UniProtKB-UniRule"/>
</dbReference>
<keyword evidence="3" id="KW-0479">Metal-binding</keyword>